<dbReference type="FunFam" id="1.10.287.130:FF:000001">
    <property type="entry name" value="Two-component sensor histidine kinase"/>
    <property type="match status" value="1"/>
</dbReference>
<proteinExistence type="predicted"/>
<evidence type="ECO:0000256" key="5">
    <source>
        <dbReference type="ARBA" id="ARBA00022777"/>
    </source>
</evidence>
<dbReference type="GO" id="GO:0016036">
    <property type="term" value="P:cellular response to phosphate starvation"/>
    <property type="evidence" value="ECO:0007669"/>
    <property type="project" value="TreeGrafter"/>
</dbReference>
<protein>
    <recommendedName>
        <fullName evidence="2">histidine kinase</fullName>
        <ecNumber evidence="2">2.7.13.3</ecNumber>
    </recommendedName>
</protein>
<dbReference type="InterPro" id="IPR004358">
    <property type="entry name" value="Sig_transdc_His_kin-like_C"/>
</dbReference>
<dbReference type="CDD" id="cd00082">
    <property type="entry name" value="HisKA"/>
    <property type="match status" value="1"/>
</dbReference>
<keyword evidence="4" id="KW-0808">Transferase</keyword>
<keyword evidence="3" id="KW-0597">Phosphoprotein</keyword>
<reference evidence="10" key="1">
    <citation type="submission" date="2013-08" db="EMBL/GenBank/DDBJ databases">
        <authorList>
            <person name="Mendez C."/>
            <person name="Richter M."/>
            <person name="Ferrer M."/>
            <person name="Sanchez J."/>
        </authorList>
    </citation>
    <scope>NUCLEOTIDE SEQUENCE</scope>
</reference>
<dbReference type="PROSITE" id="PS50109">
    <property type="entry name" value="HIS_KIN"/>
    <property type="match status" value="1"/>
</dbReference>
<dbReference type="SUPFAM" id="SSF55785">
    <property type="entry name" value="PYP-like sensor domain (PAS domain)"/>
    <property type="match status" value="1"/>
</dbReference>
<dbReference type="InterPro" id="IPR005467">
    <property type="entry name" value="His_kinase_dom"/>
</dbReference>
<dbReference type="Pfam" id="PF02518">
    <property type="entry name" value="HATPase_c"/>
    <property type="match status" value="1"/>
</dbReference>
<gene>
    <name evidence="10" type="ORF">B1B_17298</name>
</gene>
<dbReference type="InterPro" id="IPR013767">
    <property type="entry name" value="PAS_fold"/>
</dbReference>
<dbReference type="SMART" id="SM00388">
    <property type="entry name" value="HisKA"/>
    <property type="match status" value="1"/>
</dbReference>
<dbReference type="EMBL" id="AUZY01011541">
    <property type="protein sequence ID" value="EQD34303.1"/>
    <property type="molecule type" value="Genomic_DNA"/>
</dbReference>
<dbReference type="InterPro" id="IPR036097">
    <property type="entry name" value="HisK_dim/P_sf"/>
</dbReference>
<accession>T0YMG6</accession>
<evidence type="ECO:0000256" key="3">
    <source>
        <dbReference type="ARBA" id="ARBA00022553"/>
    </source>
</evidence>
<dbReference type="GO" id="GO:0005886">
    <property type="term" value="C:plasma membrane"/>
    <property type="evidence" value="ECO:0007669"/>
    <property type="project" value="TreeGrafter"/>
</dbReference>
<evidence type="ECO:0000256" key="6">
    <source>
        <dbReference type="ARBA" id="ARBA00023012"/>
    </source>
</evidence>
<dbReference type="InterPro" id="IPR003661">
    <property type="entry name" value="HisK_dim/P_dom"/>
</dbReference>
<dbReference type="GO" id="GO:0006355">
    <property type="term" value="P:regulation of DNA-templated transcription"/>
    <property type="evidence" value="ECO:0007669"/>
    <property type="project" value="InterPro"/>
</dbReference>
<dbReference type="SMART" id="SM00091">
    <property type="entry name" value="PAS"/>
    <property type="match status" value="1"/>
</dbReference>
<dbReference type="Gene3D" id="3.30.565.10">
    <property type="entry name" value="Histidine kinase-like ATPase, C-terminal domain"/>
    <property type="match status" value="1"/>
</dbReference>
<evidence type="ECO:0000256" key="7">
    <source>
        <dbReference type="ARBA" id="ARBA00023136"/>
    </source>
</evidence>
<evidence type="ECO:0000259" key="9">
    <source>
        <dbReference type="PROSITE" id="PS50112"/>
    </source>
</evidence>
<dbReference type="Pfam" id="PF00512">
    <property type="entry name" value="HisKA"/>
    <property type="match status" value="1"/>
</dbReference>
<dbReference type="SUPFAM" id="SSF55874">
    <property type="entry name" value="ATPase domain of HSP90 chaperone/DNA topoisomerase II/histidine kinase"/>
    <property type="match status" value="1"/>
</dbReference>
<evidence type="ECO:0000256" key="1">
    <source>
        <dbReference type="ARBA" id="ARBA00000085"/>
    </source>
</evidence>
<reference evidence="10" key="2">
    <citation type="journal article" date="2014" name="ISME J.">
        <title>Microbial stratification in low pH oxic and suboxic macroscopic growths along an acid mine drainage.</title>
        <authorList>
            <person name="Mendez-Garcia C."/>
            <person name="Mesa V."/>
            <person name="Sprenger R.R."/>
            <person name="Richter M."/>
            <person name="Diez M.S."/>
            <person name="Solano J."/>
            <person name="Bargiela R."/>
            <person name="Golyshina O.V."/>
            <person name="Manteca A."/>
            <person name="Ramos J.L."/>
            <person name="Gallego J.R."/>
            <person name="Llorente I."/>
            <person name="Martins Dos Santos V.A."/>
            <person name="Jensen O.N."/>
            <person name="Pelaez A.I."/>
            <person name="Sanchez J."/>
            <person name="Ferrer M."/>
        </authorList>
    </citation>
    <scope>NUCLEOTIDE SEQUENCE</scope>
</reference>
<feature type="domain" description="PAS" evidence="9">
    <location>
        <begin position="100"/>
        <end position="138"/>
    </location>
</feature>
<dbReference type="SMART" id="SM00387">
    <property type="entry name" value="HATPase_c"/>
    <property type="match status" value="1"/>
</dbReference>
<name>T0YMG6_9ZZZZ</name>
<evidence type="ECO:0000256" key="2">
    <source>
        <dbReference type="ARBA" id="ARBA00012438"/>
    </source>
</evidence>
<dbReference type="PROSITE" id="PS50112">
    <property type="entry name" value="PAS"/>
    <property type="match status" value="1"/>
</dbReference>
<evidence type="ECO:0000313" key="10">
    <source>
        <dbReference type="EMBL" id="EQD34303.1"/>
    </source>
</evidence>
<dbReference type="PANTHER" id="PTHR45453">
    <property type="entry name" value="PHOSPHATE REGULON SENSOR PROTEIN PHOR"/>
    <property type="match status" value="1"/>
</dbReference>
<dbReference type="PRINTS" id="PR00344">
    <property type="entry name" value="BCTRLSENSOR"/>
</dbReference>
<dbReference type="InterPro" id="IPR000014">
    <property type="entry name" value="PAS"/>
</dbReference>
<dbReference type="PANTHER" id="PTHR45453:SF1">
    <property type="entry name" value="PHOSPHATE REGULON SENSOR PROTEIN PHOR"/>
    <property type="match status" value="1"/>
</dbReference>
<dbReference type="InterPro" id="IPR003594">
    <property type="entry name" value="HATPase_dom"/>
</dbReference>
<dbReference type="InterPro" id="IPR050351">
    <property type="entry name" value="BphY/WalK/GraS-like"/>
</dbReference>
<dbReference type="EC" id="2.7.13.3" evidence="2"/>
<dbReference type="GO" id="GO:0004721">
    <property type="term" value="F:phosphoprotein phosphatase activity"/>
    <property type="evidence" value="ECO:0007669"/>
    <property type="project" value="InterPro"/>
</dbReference>
<dbReference type="Pfam" id="PF00989">
    <property type="entry name" value="PAS"/>
    <property type="match status" value="1"/>
</dbReference>
<dbReference type="CDD" id="cd00130">
    <property type="entry name" value="PAS"/>
    <property type="match status" value="1"/>
</dbReference>
<dbReference type="Gene3D" id="1.10.287.130">
    <property type="match status" value="1"/>
</dbReference>
<dbReference type="Gene3D" id="3.30.450.20">
    <property type="entry name" value="PAS domain"/>
    <property type="match status" value="1"/>
</dbReference>
<dbReference type="InterPro" id="IPR035965">
    <property type="entry name" value="PAS-like_dom_sf"/>
</dbReference>
<keyword evidence="7" id="KW-0472">Membrane</keyword>
<dbReference type="InterPro" id="IPR021766">
    <property type="entry name" value="PhoR_N"/>
</dbReference>
<comment type="caution">
    <text evidence="10">The sequence shown here is derived from an EMBL/GenBank/DDBJ whole genome shotgun (WGS) entry which is preliminary data.</text>
</comment>
<feature type="domain" description="Histidine kinase" evidence="8">
    <location>
        <begin position="209"/>
        <end position="425"/>
    </location>
</feature>
<comment type="catalytic activity">
    <reaction evidence="1">
        <text>ATP + protein L-histidine = ADP + protein N-phospho-L-histidine.</text>
        <dbReference type="EC" id="2.7.13.3"/>
    </reaction>
</comment>
<sequence length="439" mass="49462">MKWAWIKEIAWFLAGLLLALLGWAFWGHPVPIFLVWAILLLGRHYRQLAHWLAWLGEPEREIPEGTGIWGGVAHAVRWRVRAWRVARFESQTRFDLDQALLAAWPDPVLILDHLGRLERFNARAEELLGLDPQQDIGQFVGNLLRNPSLLRLIQMPHEQGSVEIPSPRNEEQILEIAVAAPGSGGTIMWVRDVSEHKQAEQRARDLVANASHELKTPLTVLSGYLEMLLDEGTIHPEHQKILAEMQRETERMKTLVLHSLELMRLETSGDRAPDERVPIQAIMDRLKQRIDLLDRGRREVTFAVTPLLVAIRGSDTELTSAFWNLVDNALKFTQPGGHISIVWQEDGGGGVFRVTDDGIGIPPQRVSRITERFYRVNAYLDGGAAGSGLGLAIVQNVLKRHQARLDCQSQMGVGSTFSCLFPPERVEWRPEGVPESPGD</sequence>
<evidence type="ECO:0000256" key="4">
    <source>
        <dbReference type="ARBA" id="ARBA00022679"/>
    </source>
</evidence>
<dbReference type="SUPFAM" id="SSF47384">
    <property type="entry name" value="Homodimeric domain of signal transducing histidine kinase"/>
    <property type="match status" value="1"/>
</dbReference>
<evidence type="ECO:0000259" key="8">
    <source>
        <dbReference type="PROSITE" id="PS50109"/>
    </source>
</evidence>
<keyword evidence="6" id="KW-0902">Two-component regulatory system</keyword>
<dbReference type="GO" id="GO:0000155">
    <property type="term" value="F:phosphorelay sensor kinase activity"/>
    <property type="evidence" value="ECO:0007669"/>
    <property type="project" value="InterPro"/>
</dbReference>
<keyword evidence="5" id="KW-0418">Kinase</keyword>
<organism evidence="10">
    <name type="scientific">mine drainage metagenome</name>
    <dbReference type="NCBI Taxonomy" id="410659"/>
    <lineage>
        <taxon>unclassified sequences</taxon>
        <taxon>metagenomes</taxon>
        <taxon>ecological metagenomes</taxon>
    </lineage>
</organism>
<dbReference type="InterPro" id="IPR036890">
    <property type="entry name" value="HATPase_C_sf"/>
</dbReference>
<dbReference type="AlphaFoldDB" id="T0YMG6"/>
<dbReference type="Pfam" id="PF11808">
    <property type="entry name" value="PhoR"/>
    <property type="match status" value="1"/>
</dbReference>